<organism evidence="6 7">
    <name type="scientific">Candidatus Sphingobacterium stercoripullorum</name>
    <dbReference type="NCBI Taxonomy" id="2838759"/>
    <lineage>
        <taxon>Bacteria</taxon>
        <taxon>Pseudomonadati</taxon>
        <taxon>Bacteroidota</taxon>
        <taxon>Sphingobacteriia</taxon>
        <taxon>Sphingobacteriales</taxon>
        <taxon>Sphingobacteriaceae</taxon>
        <taxon>Sphingobacterium</taxon>
    </lineage>
</organism>
<accession>A0A9D1W7I8</accession>
<dbReference type="SUPFAM" id="SSF51735">
    <property type="entry name" value="NAD(P)-binding Rossmann-fold domains"/>
    <property type="match status" value="1"/>
</dbReference>
<dbReference type="Gene3D" id="3.40.50.720">
    <property type="entry name" value="NAD(P)-binding Rossmann-like Domain"/>
    <property type="match status" value="2"/>
</dbReference>
<evidence type="ECO:0000259" key="4">
    <source>
        <dbReference type="SMART" id="SM01002"/>
    </source>
</evidence>
<evidence type="ECO:0000256" key="1">
    <source>
        <dbReference type="ARBA" id="ARBA00005689"/>
    </source>
</evidence>
<dbReference type="InterPro" id="IPR008141">
    <property type="entry name" value="Ala_DH"/>
</dbReference>
<dbReference type="AlphaFoldDB" id="A0A9D1W7I8"/>
<dbReference type="Pfam" id="PF05222">
    <property type="entry name" value="AlaDh_PNT_N"/>
    <property type="match status" value="1"/>
</dbReference>
<dbReference type="Proteomes" id="UP000824156">
    <property type="component" value="Unassembled WGS sequence"/>
</dbReference>
<dbReference type="SMART" id="SM01002">
    <property type="entry name" value="AlaDh_PNT_C"/>
    <property type="match status" value="1"/>
</dbReference>
<comment type="caution">
    <text evidence="6">The sequence shown here is derived from an EMBL/GenBank/DDBJ whole genome shotgun (WGS) entry which is preliminary data.</text>
</comment>
<dbReference type="PANTHER" id="PTHR42795">
    <property type="entry name" value="ALANINE DEHYDROGENASE"/>
    <property type="match status" value="1"/>
</dbReference>
<name>A0A9D1W7I8_9SPHI</name>
<comment type="similarity">
    <text evidence="1">Belongs to the AlaDH/PNT family.</text>
</comment>
<dbReference type="Pfam" id="PF01262">
    <property type="entry name" value="AlaDh_PNT_C"/>
    <property type="match status" value="1"/>
</dbReference>
<evidence type="ECO:0000256" key="2">
    <source>
        <dbReference type="ARBA" id="ARBA00012897"/>
    </source>
</evidence>
<dbReference type="EMBL" id="DXEZ01000066">
    <property type="protein sequence ID" value="HIX53835.1"/>
    <property type="molecule type" value="Genomic_DNA"/>
</dbReference>
<gene>
    <name evidence="6" type="ORF">H9853_02315</name>
</gene>
<dbReference type="InterPro" id="IPR007698">
    <property type="entry name" value="AlaDH/PNT_NAD(H)-bd"/>
</dbReference>
<evidence type="ECO:0000313" key="7">
    <source>
        <dbReference type="Proteomes" id="UP000824156"/>
    </source>
</evidence>
<dbReference type="CDD" id="cd05305">
    <property type="entry name" value="L-AlaDH"/>
    <property type="match status" value="1"/>
</dbReference>
<dbReference type="PANTHER" id="PTHR42795:SF1">
    <property type="entry name" value="ALANINE DEHYDROGENASE"/>
    <property type="match status" value="1"/>
</dbReference>
<dbReference type="SUPFAM" id="SSF52283">
    <property type="entry name" value="Formate/glycerate dehydrogenase catalytic domain-like"/>
    <property type="match status" value="1"/>
</dbReference>
<keyword evidence="3" id="KW-0560">Oxidoreductase</keyword>
<evidence type="ECO:0000313" key="6">
    <source>
        <dbReference type="EMBL" id="HIX53835.1"/>
    </source>
</evidence>
<dbReference type="GO" id="GO:0000286">
    <property type="term" value="F:alanine dehydrogenase activity"/>
    <property type="evidence" value="ECO:0007669"/>
    <property type="project" value="UniProtKB-EC"/>
</dbReference>
<feature type="domain" description="Alanine dehydrogenase/pyridine nucleotide transhydrogenase NAD(H)-binding" evidence="4">
    <location>
        <begin position="177"/>
        <end position="325"/>
    </location>
</feature>
<evidence type="ECO:0000256" key="3">
    <source>
        <dbReference type="ARBA" id="ARBA00023002"/>
    </source>
</evidence>
<proteinExistence type="inferred from homology"/>
<feature type="domain" description="Alanine dehydrogenase/pyridine nucleotide transhydrogenase N-terminal" evidence="5">
    <location>
        <begin position="32"/>
        <end position="165"/>
    </location>
</feature>
<reference evidence="6" key="1">
    <citation type="journal article" date="2021" name="PeerJ">
        <title>Extensive microbial diversity within the chicken gut microbiome revealed by metagenomics and culture.</title>
        <authorList>
            <person name="Gilroy R."/>
            <person name="Ravi A."/>
            <person name="Getino M."/>
            <person name="Pursley I."/>
            <person name="Horton D.L."/>
            <person name="Alikhan N.F."/>
            <person name="Baker D."/>
            <person name="Gharbi K."/>
            <person name="Hall N."/>
            <person name="Watson M."/>
            <person name="Adriaenssens E.M."/>
            <person name="Foster-Nyarko E."/>
            <person name="Jarju S."/>
            <person name="Secka A."/>
            <person name="Antonio M."/>
            <person name="Oren A."/>
            <person name="Chaudhuri R.R."/>
            <person name="La Ragione R."/>
            <person name="Hildebrand F."/>
            <person name="Pallen M.J."/>
        </authorList>
    </citation>
    <scope>NUCLEOTIDE SEQUENCE</scope>
    <source>
        <strain evidence="6">1719</strain>
    </source>
</reference>
<protein>
    <recommendedName>
        <fullName evidence="2">alanine dehydrogenase</fullName>
        <ecNumber evidence="2">1.4.1.1</ecNumber>
    </recommendedName>
</protein>
<dbReference type="EC" id="1.4.1.1" evidence="2"/>
<dbReference type="InterPro" id="IPR036291">
    <property type="entry name" value="NAD(P)-bd_dom_sf"/>
</dbReference>
<sequence>MGISTQKDYKFTIQTQESKQESTVQQNGLKIGVPKEIMFQENRVALSPLSVGLLVQNGHQVIMQSGAGKGSNFSDHHYSEQGAQIVEEATEVYTADILVKIASPTLEEIRLMKPRQTLLSFQQPHLMGIQELKLLMQKKITALSYECLKDEAGNSMVVEAMGEIIGSTAVLIAAEYLSNVFGGKGLMFGGITGIPPTEIVIIGADTVGEFATRTAIALGAQVKLFDDSVYRLKRLQDLVGNRLYTSIMQPKLLNKAVKSCDVVIGAISSTGSRTPCVLSEDVISKMKPDSVLIDTCMDRGGCFETSEITTHQNPIFRKHEVIHYCVPNIPSRVARTATYSLTNILTPLMLNMGERGGINGLIWSDQSTRAAIYLYNGALTSKDMAERFGLSAKDLNLIALSKF</sequence>
<dbReference type="GO" id="GO:0005886">
    <property type="term" value="C:plasma membrane"/>
    <property type="evidence" value="ECO:0007669"/>
    <property type="project" value="TreeGrafter"/>
</dbReference>
<reference evidence="6" key="2">
    <citation type="submission" date="2021-04" db="EMBL/GenBank/DDBJ databases">
        <authorList>
            <person name="Gilroy R."/>
        </authorList>
    </citation>
    <scope>NUCLEOTIDE SEQUENCE</scope>
    <source>
        <strain evidence="6">1719</strain>
    </source>
</reference>
<evidence type="ECO:0000259" key="5">
    <source>
        <dbReference type="SMART" id="SM01003"/>
    </source>
</evidence>
<dbReference type="InterPro" id="IPR007886">
    <property type="entry name" value="AlaDH/PNT_N"/>
</dbReference>
<dbReference type="SMART" id="SM01003">
    <property type="entry name" value="AlaDh_PNT_N"/>
    <property type="match status" value="1"/>
</dbReference>
<dbReference type="GO" id="GO:0042853">
    <property type="term" value="P:L-alanine catabolic process"/>
    <property type="evidence" value="ECO:0007669"/>
    <property type="project" value="InterPro"/>
</dbReference>